<reference evidence="4" key="1">
    <citation type="submission" date="2019-06" db="EMBL/GenBank/DDBJ databases">
        <authorList>
            <consortium name="Wellcome Sanger Institute Data Sharing"/>
        </authorList>
    </citation>
    <scope>NUCLEOTIDE SEQUENCE [LARGE SCALE GENOMIC DNA]</scope>
</reference>
<feature type="repeat" description="ANK" evidence="3">
    <location>
        <begin position="268"/>
        <end position="300"/>
    </location>
</feature>
<dbReference type="Ensembl" id="ENSSORT00005033609.1">
    <property type="protein sequence ID" value="ENSSORP00005032711.1"/>
    <property type="gene ID" value="ENSSORG00005009090.1"/>
</dbReference>
<feature type="repeat" description="ANK" evidence="3">
    <location>
        <begin position="335"/>
        <end position="367"/>
    </location>
</feature>
<evidence type="ECO:0000313" key="4">
    <source>
        <dbReference type="Ensembl" id="ENSSORP00005032711.1"/>
    </source>
</evidence>
<feature type="repeat" description="ANK" evidence="3">
    <location>
        <begin position="956"/>
        <end position="988"/>
    </location>
</feature>
<reference evidence="4" key="2">
    <citation type="submission" date="2025-08" db="UniProtKB">
        <authorList>
            <consortium name="Ensembl"/>
        </authorList>
    </citation>
    <scope>IDENTIFICATION</scope>
</reference>
<feature type="repeat" description="ANK" evidence="3">
    <location>
        <begin position="70"/>
        <end position="102"/>
    </location>
</feature>
<dbReference type="GO" id="GO:0045944">
    <property type="term" value="P:positive regulation of transcription by RNA polymerase II"/>
    <property type="evidence" value="ECO:0007669"/>
    <property type="project" value="TreeGrafter"/>
</dbReference>
<dbReference type="InterPro" id="IPR002110">
    <property type="entry name" value="Ankyrin_rpt"/>
</dbReference>
<dbReference type="SUPFAM" id="SSF48403">
    <property type="entry name" value="Ankyrin repeat"/>
    <property type="match status" value="4"/>
</dbReference>
<feature type="repeat" description="ANK" evidence="3">
    <location>
        <begin position="301"/>
        <end position="334"/>
    </location>
</feature>
<evidence type="ECO:0000256" key="1">
    <source>
        <dbReference type="ARBA" id="ARBA00022737"/>
    </source>
</evidence>
<evidence type="ECO:0000256" key="3">
    <source>
        <dbReference type="PROSITE-ProRule" id="PRU00023"/>
    </source>
</evidence>
<dbReference type="PANTHER" id="PTHR24193">
    <property type="entry name" value="ANKYRIN REPEAT PROTEIN"/>
    <property type="match status" value="1"/>
</dbReference>
<feature type="repeat" description="ANK" evidence="3">
    <location>
        <begin position="235"/>
        <end position="267"/>
    </location>
</feature>
<feature type="repeat" description="ANK" evidence="3">
    <location>
        <begin position="452"/>
        <end position="484"/>
    </location>
</feature>
<dbReference type="Pfam" id="PF12796">
    <property type="entry name" value="Ank_2"/>
    <property type="match status" value="7"/>
</dbReference>
<evidence type="ECO:0000256" key="2">
    <source>
        <dbReference type="ARBA" id="ARBA00023043"/>
    </source>
</evidence>
<reference evidence="4" key="3">
    <citation type="submission" date="2025-09" db="UniProtKB">
        <authorList>
            <consortium name="Ensembl"/>
        </authorList>
    </citation>
    <scope>IDENTIFICATION</scope>
</reference>
<feature type="repeat" description="ANK" evidence="3">
    <location>
        <begin position="673"/>
        <end position="705"/>
    </location>
</feature>
<name>A0A673ASZ8_9TELE</name>
<dbReference type="SMART" id="SM00248">
    <property type="entry name" value="ANK"/>
    <property type="match status" value="26"/>
</dbReference>
<dbReference type="Pfam" id="PF00023">
    <property type="entry name" value="Ank"/>
    <property type="match status" value="2"/>
</dbReference>
<gene>
    <name evidence="4" type="primary">LOC115419775</name>
</gene>
<feature type="repeat" description="ANK" evidence="3">
    <location>
        <begin position="401"/>
        <end position="433"/>
    </location>
</feature>
<dbReference type="PROSITE" id="PS50297">
    <property type="entry name" value="ANK_REP_REGION"/>
    <property type="match status" value="16"/>
</dbReference>
<feature type="repeat" description="ANK" evidence="3">
    <location>
        <begin position="169"/>
        <end position="201"/>
    </location>
</feature>
<sequence length="1069" mass="114368">MSLGSIQFSEHIQFIFTSFLKYPVCHVVLYVLYVKCLFQSPLVQAIFNRNAEEVEFLLNHNEDASTLDQEQSTPLHAAAYLGDVQVMDLLITSGASVNAEDQGLLSPLHRAAASRNERAVELLLEHEAEVNVRDKFWHTPLHMAAANWATGCAVALISHMSNVDAVDRSGRTPLHHAAYSGHVAMVNLLQSKGANVGARDKNERQPIHWAAFLGHMEVVKLLLSHSADAMCKDKCGYTSLHAAAASGQLDVVKYLLKLGVEIDEPNNSGHTALHMACHMGQDSVAVELVNYGANINQPNLHGDTPLHLAAASSSGVLCLELLINNGADVNMQNKEGKSPLHMAAMHGRFTGSQILIQNGGEIDCVDNYGNSPLHVAARHGQELLISTLLTNGADKTRQGIHGMLPLHLAALYGFPDCCRKLLSSGQLYNIMPSLLTSQTSTSGFDINTPDDHGRTCLHAAASGGNVDCLNLLLSGGAELDVRDNLGRSALHYAAANGNSQCTISLVRAGAEVNELDLTGCSPLHYAAASHTFCGDDPNLNLEFRLEKEQEASLCLDFLLDNGANPTLKNTKGYSAVHFAAAYGNKQHLELLLEISFNCLEEVESNIPVSPLHLAAYYGHCDALRLLCETLVSLDVRDIEGQTALHLAAKRGFTQCVEVLLKHQASYTVKEHKHKRTALHAAAAEGHVDCLLLLVNKEQSADVIDSPDTQGQTALMLATLGRHIDCVHILLEKGAKADAADKKGFTALHRKCAFSFSPMFLMCFSCDCVSALLDHGASALCRDSQGMTPLHLAASCGHTDVLHSLLKAAVKADPLDSMLDYRGHTPTHWAAYHGETDSKILAKSGRLKEIPSLHCTVVNGHEVAAELLLKTVGPQIVNVCDAKGRTPLHAAAYSGNVAGLQLVLAHEAEVNAVDHSGCSALMVAADCGQTRAGHEMCALLILGEISDSSLINATNSSLQMPLHIAARRGLATVVQVLLSRGAAVMAVDEQGHTPALACAPNKNVADCLALILSTMKPFPPREACTGTASHFNPILKNCGIAATCGSSGSMCHTYVKDRPSTVGLHGCMTE</sequence>
<dbReference type="PANTHER" id="PTHR24193:SF121">
    <property type="entry name" value="ADA2A-CONTAINING COMPLEX COMPONENT 3, ISOFORM D"/>
    <property type="match status" value="1"/>
</dbReference>
<dbReference type="Pfam" id="PF13857">
    <property type="entry name" value="Ank_5"/>
    <property type="match status" value="1"/>
</dbReference>
<feature type="repeat" description="ANK" evidence="3">
    <location>
        <begin position="202"/>
        <end position="234"/>
    </location>
</feature>
<feature type="repeat" description="ANK" evidence="3">
    <location>
        <begin position="103"/>
        <end position="135"/>
    </location>
</feature>
<dbReference type="Pfam" id="PF13637">
    <property type="entry name" value="Ank_4"/>
    <property type="match status" value="1"/>
</dbReference>
<feature type="repeat" description="ANK" evidence="3">
    <location>
        <begin position="882"/>
        <end position="914"/>
    </location>
</feature>
<proteinExistence type="predicted"/>
<dbReference type="AlphaFoldDB" id="A0A673ASZ8"/>
<feature type="repeat" description="ANK" evidence="3">
    <location>
        <begin position="709"/>
        <end position="741"/>
    </location>
</feature>
<accession>A0A673ASZ8</accession>
<dbReference type="GO" id="GO:0005634">
    <property type="term" value="C:nucleus"/>
    <property type="evidence" value="ECO:0007669"/>
    <property type="project" value="TreeGrafter"/>
</dbReference>
<protein>
    <submittedName>
        <fullName evidence="4">Ankyrin repeat domain 52</fullName>
    </submittedName>
</protein>
<dbReference type="PROSITE" id="PS50088">
    <property type="entry name" value="ANK_REPEAT"/>
    <property type="match status" value="19"/>
</dbReference>
<feature type="repeat" description="ANK" evidence="3">
    <location>
        <begin position="784"/>
        <end position="816"/>
    </location>
</feature>
<dbReference type="Gene3D" id="1.25.40.20">
    <property type="entry name" value="Ankyrin repeat-containing domain"/>
    <property type="match status" value="9"/>
</dbReference>
<keyword evidence="2 3" id="KW-0040">ANK repeat</keyword>
<organism evidence="4 5">
    <name type="scientific">Sphaeramia orbicularis</name>
    <name type="common">orbiculate cardinalfish</name>
    <dbReference type="NCBI Taxonomy" id="375764"/>
    <lineage>
        <taxon>Eukaryota</taxon>
        <taxon>Metazoa</taxon>
        <taxon>Chordata</taxon>
        <taxon>Craniata</taxon>
        <taxon>Vertebrata</taxon>
        <taxon>Euteleostomi</taxon>
        <taxon>Actinopterygii</taxon>
        <taxon>Neopterygii</taxon>
        <taxon>Teleostei</taxon>
        <taxon>Neoteleostei</taxon>
        <taxon>Acanthomorphata</taxon>
        <taxon>Gobiaria</taxon>
        <taxon>Kurtiformes</taxon>
        <taxon>Apogonoidei</taxon>
        <taxon>Apogonidae</taxon>
        <taxon>Apogoninae</taxon>
        <taxon>Sphaeramia</taxon>
    </lineage>
</organism>
<dbReference type="InterPro" id="IPR036770">
    <property type="entry name" value="Ankyrin_rpt-contain_sf"/>
</dbReference>
<evidence type="ECO:0000313" key="5">
    <source>
        <dbReference type="Proteomes" id="UP000472271"/>
    </source>
</evidence>
<dbReference type="PRINTS" id="PR01415">
    <property type="entry name" value="ANKYRIN"/>
</dbReference>
<feature type="repeat" description="ANK" evidence="3">
    <location>
        <begin position="485"/>
        <end position="517"/>
    </location>
</feature>
<dbReference type="Proteomes" id="UP000472271">
    <property type="component" value="Chromosome 5"/>
</dbReference>
<keyword evidence="1" id="KW-0677">Repeat</keyword>
<feature type="repeat" description="ANK" evidence="3">
    <location>
        <begin position="639"/>
        <end position="671"/>
    </location>
</feature>
<feature type="repeat" description="ANK" evidence="3">
    <location>
        <begin position="609"/>
        <end position="638"/>
    </location>
</feature>
<dbReference type="GO" id="GO:0000976">
    <property type="term" value="F:transcription cis-regulatory region binding"/>
    <property type="evidence" value="ECO:0007669"/>
    <property type="project" value="TreeGrafter"/>
</dbReference>
<feature type="repeat" description="ANK" evidence="3">
    <location>
        <begin position="368"/>
        <end position="394"/>
    </location>
</feature>
<dbReference type="InterPro" id="IPR050663">
    <property type="entry name" value="Ankyrin-SOCS_Box"/>
</dbReference>
<keyword evidence="5" id="KW-1185">Reference proteome</keyword>